<dbReference type="GO" id="GO:0004252">
    <property type="term" value="F:serine-type endopeptidase activity"/>
    <property type="evidence" value="ECO:0007669"/>
    <property type="project" value="InterPro"/>
</dbReference>
<dbReference type="RefSeq" id="WP_119323726.1">
    <property type="nucleotide sequence ID" value="NZ_AP025739.1"/>
</dbReference>
<dbReference type="GO" id="GO:0009003">
    <property type="term" value="F:signal peptidase activity"/>
    <property type="evidence" value="ECO:0007669"/>
    <property type="project" value="UniProtKB-EC"/>
</dbReference>
<evidence type="ECO:0000256" key="7">
    <source>
        <dbReference type="RuleBase" id="RU362042"/>
    </source>
</evidence>
<keyword evidence="5 7" id="KW-0645">Protease</keyword>
<proteinExistence type="inferred from homology"/>
<evidence type="ECO:0000313" key="10">
    <source>
        <dbReference type="Proteomes" id="UP000287394"/>
    </source>
</evidence>
<dbReference type="FunCoup" id="A0A402D2G8">
    <property type="interactions" value="437"/>
</dbReference>
<dbReference type="SUPFAM" id="SSF51306">
    <property type="entry name" value="LexA/Signal peptidase"/>
    <property type="match status" value="1"/>
</dbReference>
<comment type="caution">
    <text evidence="7">Lacks conserved residue(s) required for the propagation of feature annotation.</text>
</comment>
<keyword evidence="7" id="KW-0472">Membrane</keyword>
<dbReference type="EC" id="3.4.21.89" evidence="4 7"/>
<dbReference type="InterPro" id="IPR000223">
    <property type="entry name" value="Pept_S26A_signal_pept_1"/>
</dbReference>
<keyword evidence="7" id="KW-1133">Transmembrane helix</keyword>
<dbReference type="PRINTS" id="PR00727">
    <property type="entry name" value="LEADERPTASE"/>
</dbReference>
<dbReference type="InterPro" id="IPR019756">
    <property type="entry name" value="Pept_S26A_signal_pept_1_Ser-AS"/>
</dbReference>
<feature type="transmembrane region" description="Helical" evidence="7">
    <location>
        <begin position="9"/>
        <end position="31"/>
    </location>
</feature>
<dbReference type="InterPro" id="IPR019533">
    <property type="entry name" value="Peptidase_S26"/>
</dbReference>
<dbReference type="CDD" id="cd06530">
    <property type="entry name" value="S26_SPase_I"/>
    <property type="match status" value="2"/>
</dbReference>
<keyword evidence="7" id="KW-0812">Transmembrane</keyword>
<evidence type="ECO:0000256" key="6">
    <source>
        <dbReference type="ARBA" id="ARBA00022801"/>
    </source>
</evidence>
<evidence type="ECO:0000256" key="1">
    <source>
        <dbReference type="ARBA" id="ARBA00000677"/>
    </source>
</evidence>
<protein>
    <recommendedName>
        <fullName evidence="4 7">Signal peptidase I</fullName>
        <ecNumber evidence="4 7">3.4.21.89</ecNumber>
    </recommendedName>
</protein>
<dbReference type="KEGG" id="ccot:CCAX7_20180"/>
<sequence>MPTSNFTDFLANISLVWIVGVITIATVLRVALVRLPSPGARSTAEFLESGIIAIGLVFLLIRPFLIQAFFIPSASMEPTLLGQQGAGDHILVNKLGNRLHKPQREDITVFIAPPAAVEGTSEASSGMPVDYVKRLIGAPGDRIEAHEGRVYINGTAFSHSDLRRKFLEAGLFGQEAQQETANEPGYDLQANYHLRFTDKGVTVNGTLIPDSKVAEVMTSQPSYPVKIVPGFTMRNGVKIDEPFTAEDPDYNLKLYNGQSLKEDNNHFRLNGVAITPEDYATYNSNPPGTVPPHMYYMMGDNRNDSKDSTEWGPLDENRIVGKAQWIFWPLNRIRALH</sequence>
<dbReference type="PROSITE" id="PS00501">
    <property type="entry name" value="SPASE_I_1"/>
    <property type="match status" value="1"/>
</dbReference>
<gene>
    <name evidence="9" type="ORF">CCAX7_20180</name>
</gene>
<dbReference type="AlphaFoldDB" id="A0A402D2G8"/>
<dbReference type="PANTHER" id="PTHR43390:SF1">
    <property type="entry name" value="CHLOROPLAST PROCESSING PEPTIDASE"/>
    <property type="match status" value="1"/>
</dbReference>
<feature type="domain" description="Peptidase S26" evidence="8">
    <location>
        <begin position="235"/>
        <end position="328"/>
    </location>
</feature>
<dbReference type="OrthoDB" id="9802919at2"/>
<dbReference type="PROSITE" id="PS00761">
    <property type="entry name" value="SPASE_I_3"/>
    <property type="match status" value="1"/>
</dbReference>
<dbReference type="Gene3D" id="2.10.109.10">
    <property type="entry name" value="Umud Fragment, subunit A"/>
    <property type="match status" value="2"/>
</dbReference>
<reference evidence="9 10" key="1">
    <citation type="journal article" date="2019" name="Int. J. Syst. Evol. Microbiol.">
        <title>Capsulimonas corticalis gen. nov., sp. nov., an aerobic capsulated bacterium, of a novel bacterial order, Capsulimonadales ord. nov., of the class Armatimonadia of the phylum Armatimonadetes.</title>
        <authorList>
            <person name="Li J."/>
            <person name="Kudo C."/>
            <person name="Tonouchi A."/>
        </authorList>
    </citation>
    <scope>NUCLEOTIDE SEQUENCE [LARGE SCALE GENOMIC DNA]</scope>
    <source>
        <strain evidence="9 10">AX-7</strain>
    </source>
</reference>
<keyword evidence="6 7" id="KW-0378">Hydrolase</keyword>
<feature type="domain" description="Peptidase S26" evidence="8">
    <location>
        <begin position="45"/>
        <end position="168"/>
    </location>
</feature>
<evidence type="ECO:0000256" key="5">
    <source>
        <dbReference type="ARBA" id="ARBA00022670"/>
    </source>
</evidence>
<comment type="similarity">
    <text evidence="3 7">Belongs to the peptidase S26 family.</text>
</comment>
<feature type="transmembrane region" description="Helical" evidence="7">
    <location>
        <begin position="51"/>
        <end position="71"/>
    </location>
</feature>
<comment type="subcellular location">
    <subcellularLocation>
        <location evidence="2">Cell membrane</location>
        <topology evidence="2">Single-pass type II membrane protein</topology>
    </subcellularLocation>
    <subcellularLocation>
        <location evidence="7">Membrane</location>
        <topology evidence="7">Single-pass type II membrane protein</topology>
    </subcellularLocation>
</comment>
<dbReference type="PANTHER" id="PTHR43390">
    <property type="entry name" value="SIGNAL PEPTIDASE I"/>
    <property type="match status" value="1"/>
</dbReference>
<evidence type="ECO:0000313" key="9">
    <source>
        <dbReference type="EMBL" id="BDI29967.1"/>
    </source>
</evidence>
<dbReference type="Pfam" id="PF10502">
    <property type="entry name" value="Peptidase_S26"/>
    <property type="match status" value="2"/>
</dbReference>
<dbReference type="GO" id="GO:0006465">
    <property type="term" value="P:signal peptide processing"/>
    <property type="evidence" value="ECO:0007669"/>
    <property type="project" value="InterPro"/>
</dbReference>
<evidence type="ECO:0000256" key="4">
    <source>
        <dbReference type="ARBA" id="ARBA00013208"/>
    </source>
</evidence>
<dbReference type="EMBL" id="AP025739">
    <property type="protein sequence ID" value="BDI29967.1"/>
    <property type="molecule type" value="Genomic_DNA"/>
</dbReference>
<organism evidence="9 10">
    <name type="scientific">Capsulimonas corticalis</name>
    <dbReference type="NCBI Taxonomy" id="2219043"/>
    <lineage>
        <taxon>Bacteria</taxon>
        <taxon>Bacillati</taxon>
        <taxon>Armatimonadota</taxon>
        <taxon>Armatimonadia</taxon>
        <taxon>Capsulimonadales</taxon>
        <taxon>Capsulimonadaceae</taxon>
        <taxon>Capsulimonas</taxon>
    </lineage>
</organism>
<accession>A0A402D2G8</accession>
<dbReference type="NCBIfam" id="TIGR02227">
    <property type="entry name" value="sigpep_I_bact"/>
    <property type="match status" value="2"/>
</dbReference>
<evidence type="ECO:0000259" key="8">
    <source>
        <dbReference type="Pfam" id="PF10502"/>
    </source>
</evidence>
<dbReference type="InterPro" id="IPR019758">
    <property type="entry name" value="Pept_S26A_signal_pept_1_CS"/>
</dbReference>
<dbReference type="InterPro" id="IPR036286">
    <property type="entry name" value="LexA/Signal_pep-like_sf"/>
</dbReference>
<keyword evidence="10" id="KW-1185">Reference proteome</keyword>
<dbReference type="Proteomes" id="UP000287394">
    <property type="component" value="Chromosome"/>
</dbReference>
<evidence type="ECO:0000256" key="2">
    <source>
        <dbReference type="ARBA" id="ARBA00004401"/>
    </source>
</evidence>
<dbReference type="GO" id="GO:0005886">
    <property type="term" value="C:plasma membrane"/>
    <property type="evidence" value="ECO:0007669"/>
    <property type="project" value="UniProtKB-SubCell"/>
</dbReference>
<name>A0A402D2G8_9BACT</name>
<evidence type="ECO:0000256" key="3">
    <source>
        <dbReference type="ARBA" id="ARBA00009370"/>
    </source>
</evidence>
<comment type="catalytic activity">
    <reaction evidence="1 7">
        <text>Cleavage of hydrophobic, N-terminal signal or leader sequences from secreted and periplasmic proteins.</text>
        <dbReference type="EC" id="3.4.21.89"/>
    </reaction>
</comment>